<protein>
    <submittedName>
        <fullName evidence="1">Uncharacterized protein</fullName>
    </submittedName>
</protein>
<reference evidence="1" key="1">
    <citation type="submission" date="2022-07" db="EMBL/GenBank/DDBJ databases">
        <title>Phylogenomic reconstructions and comparative analyses of Kickxellomycotina fungi.</title>
        <authorList>
            <person name="Reynolds N.K."/>
            <person name="Stajich J.E."/>
            <person name="Barry K."/>
            <person name="Grigoriev I.V."/>
            <person name="Crous P."/>
            <person name="Smith M.E."/>
        </authorList>
    </citation>
    <scope>NUCLEOTIDE SEQUENCE</scope>
    <source>
        <strain evidence="1">NRRL 5244</strain>
    </source>
</reference>
<accession>A0ACC1JAQ1</accession>
<name>A0ACC1JAQ1_9FUNG</name>
<organism evidence="1 2">
    <name type="scientific">Linderina macrospora</name>
    <dbReference type="NCBI Taxonomy" id="4868"/>
    <lineage>
        <taxon>Eukaryota</taxon>
        <taxon>Fungi</taxon>
        <taxon>Fungi incertae sedis</taxon>
        <taxon>Zoopagomycota</taxon>
        <taxon>Kickxellomycotina</taxon>
        <taxon>Kickxellomycetes</taxon>
        <taxon>Kickxellales</taxon>
        <taxon>Kickxellaceae</taxon>
        <taxon>Linderina</taxon>
    </lineage>
</organism>
<sequence>MSGGFFRGTNLDQDLRFGDGSKRLIKDTTFSSLLKCKVDMAKVNMEVIKPWIATTVNELLGVEDEVLLDYIVNLLSESNTPDPKSIQVNLTGFLESKTQGFMQDLWTLLLEAQDCQGGIPESLVKKKMDQMQKKREMEAKIREQIRISNERSHGPSGSRDSYRRRTDRRSRWNGAGRN</sequence>
<gene>
    <name evidence="1" type="ORF">FBU59_002697</name>
</gene>
<dbReference type="Proteomes" id="UP001150603">
    <property type="component" value="Unassembled WGS sequence"/>
</dbReference>
<evidence type="ECO:0000313" key="2">
    <source>
        <dbReference type="Proteomes" id="UP001150603"/>
    </source>
</evidence>
<evidence type="ECO:0000313" key="1">
    <source>
        <dbReference type="EMBL" id="KAJ1944107.1"/>
    </source>
</evidence>
<keyword evidence="2" id="KW-1185">Reference proteome</keyword>
<proteinExistence type="predicted"/>
<dbReference type="EMBL" id="JANBPW010001538">
    <property type="protein sequence ID" value="KAJ1944107.1"/>
    <property type="molecule type" value="Genomic_DNA"/>
</dbReference>
<comment type="caution">
    <text evidence="1">The sequence shown here is derived from an EMBL/GenBank/DDBJ whole genome shotgun (WGS) entry which is preliminary data.</text>
</comment>
<feature type="non-terminal residue" evidence="1">
    <location>
        <position position="178"/>
    </location>
</feature>